<keyword evidence="1" id="KW-0472">Membrane</keyword>
<dbReference type="RefSeq" id="WP_023509514.1">
    <property type="nucleotide sequence ID" value="NZ_AWTC01000004.1"/>
</dbReference>
<evidence type="ECO:0000256" key="1">
    <source>
        <dbReference type="SAM" id="Phobius"/>
    </source>
</evidence>
<dbReference type="GO" id="GO:0043709">
    <property type="term" value="P:cell adhesion involved in single-species biofilm formation"/>
    <property type="evidence" value="ECO:0007669"/>
    <property type="project" value="InterPro"/>
</dbReference>
<dbReference type="eggNOG" id="ENOG5032WD4">
    <property type="taxonomic scope" value="Bacteria"/>
</dbReference>
<evidence type="ECO:0008006" key="4">
    <source>
        <dbReference type="Google" id="ProtNLM"/>
    </source>
</evidence>
<proteinExistence type="predicted"/>
<comment type="caution">
    <text evidence="2">The sequence shown here is derived from an EMBL/GenBank/DDBJ whole genome shotgun (WGS) entry which is preliminary data.</text>
</comment>
<sequence>MVKSGSRDRQESLIIEHNSSFWKRLLSILLTAIVWLYGLIVFLLFFTAIFHLKWITIDRIKLLLHINDSSLQMFFTLGVILWFIFFITLWIWRFYNKRRFGPLTRRKYPSPATDEEICALGLISEKDYKLLKNGQTVSFESNPICSLYGEDR</sequence>
<dbReference type="InterPro" id="IPR023829">
    <property type="entry name" value="PGA_PgaD"/>
</dbReference>
<dbReference type="STRING" id="1395513.P343_06110"/>
<dbReference type="Proteomes" id="UP000018296">
    <property type="component" value="Unassembled WGS sequence"/>
</dbReference>
<evidence type="ECO:0000313" key="2">
    <source>
        <dbReference type="EMBL" id="EST12775.1"/>
    </source>
</evidence>
<accession>V6IZ98</accession>
<keyword evidence="3" id="KW-1185">Reference proteome</keyword>
<gene>
    <name evidence="2" type="ORF">P343_06110</name>
</gene>
<dbReference type="OrthoDB" id="2357082at2"/>
<dbReference type="NCBIfam" id="TIGR03940">
    <property type="entry name" value="PGA_PgaD"/>
    <property type="match status" value="1"/>
</dbReference>
<dbReference type="EMBL" id="AWTC01000004">
    <property type="protein sequence ID" value="EST12775.1"/>
    <property type="molecule type" value="Genomic_DNA"/>
</dbReference>
<dbReference type="AlphaFoldDB" id="V6IZ98"/>
<evidence type="ECO:0000313" key="3">
    <source>
        <dbReference type="Proteomes" id="UP000018296"/>
    </source>
</evidence>
<keyword evidence="1" id="KW-0812">Transmembrane</keyword>
<organism evidence="2 3">
    <name type="scientific">Sporolactobacillus laevolacticus DSM 442</name>
    <dbReference type="NCBI Taxonomy" id="1395513"/>
    <lineage>
        <taxon>Bacteria</taxon>
        <taxon>Bacillati</taxon>
        <taxon>Bacillota</taxon>
        <taxon>Bacilli</taxon>
        <taxon>Bacillales</taxon>
        <taxon>Sporolactobacillaceae</taxon>
        <taxon>Sporolactobacillus</taxon>
    </lineage>
</organism>
<protein>
    <recommendedName>
        <fullName evidence="4">Poly-beta-1,6-N-acetyl-D-glucosamine biosynthesis protein PgaD</fullName>
    </recommendedName>
</protein>
<feature type="transmembrane region" description="Helical" evidence="1">
    <location>
        <begin position="71"/>
        <end position="92"/>
    </location>
</feature>
<name>V6IZ98_9BACL</name>
<feature type="transmembrane region" description="Helical" evidence="1">
    <location>
        <begin position="25"/>
        <end position="51"/>
    </location>
</feature>
<dbReference type="Pfam" id="PF13994">
    <property type="entry name" value="PgaD"/>
    <property type="match status" value="1"/>
</dbReference>
<keyword evidence="1" id="KW-1133">Transmembrane helix</keyword>
<reference evidence="2 3" key="1">
    <citation type="journal article" date="2013" name="Genome Announc.">
        <title>Genome Sequence of Sporolactobacillus laevolacticus DSM442, an Efficient Polymer-Grade D-Lactate Producer from Agricultural Waste Cottonseed as a Nitrogen Source.</title>
        <authorList>
            <person name="Wang H."/>
            <person name="Wang L."/>
            <person name="Ju J."/>
            <person name="Yu B."/>
            <person name="Ma Y."/>
        </authorList>
    </citation>
    <scope>NUCLEOTIDE SEQUENCE [LARGE SCALE GENOMIC DNA]</scope>
    <source>
        <strain evidence="2 3">DSM 442</strain>
    </source>
</reference>